<dbReference type="GO" id="GO:0000329">
    <property type="term" value="C:fungal-type vacuole membrane"/>
    <property type="evidence" value="ECO:0007669"/>
    <property type="project" value="TreeGrafter"/>
</dbReference>
<name>A0A2T9YV98_9FUNG</name>
<keyword evidence="5" id="KW-1185">Reference proteome</keyword>
<dbReference type="OrthoDB" id="158357at2759"/>
<proteinExistence type="predicted"/>
<reference evidence="4 5" key="1">
    <citation type="journal article" date="2018" name="MBio">
        <title>Comparative Genomics Reveals the Core Gene Toolbox for the Fungus-Insect Symbiosis.</title>
        <authorList>
            <person name="Wang Y."/>
            <person name="Stata M."/>
            <person name="Wang W."/>
            <person name="Stajich J.E."/>
            <person name="White M.M."/>
            <person name="Moncalvo J.M."/>
        </authorList>
    </citation>
    <scope>NUCLEOTIDE SEQUENCE [LARGE SCALE GENOMIC DNA]</scope>
    <source>
        <strain evidence="4 5">SWE-8-4</strain>
    </source>
</reference>
<comment type="caution">
    <text evidence="4">The sequence shown here is derived from an EMBL/GenBank/DDBJ whole genome shotgun (WGS) entry which is preliminary data.</text>
</comment>
<dbReference type="InterPro" id="IPR027483">
    <property type="entry name" value="PInositol-4-P-4/5-kinase_C_sf"/>
</dbReference>
<dbReference type="FunFam" id="3.30.810.10:FF:000001">
    <property type="entry name" value="1-phosphatidylinositol 3-phosphate 5-kinase FAB1"/>
    <property type="match status" value="1"/>
</dbReference>
<feature type="domain" description="PIPK" evidence="3">
    <location>
        <begin position="158"/>
        <end position="499"/>
    </location>
</feature>
<dbReference type="GO" id="GO:0005524">
    <property type="term" value="F:ATP binding"/>
    <property type="evidence" value="ECO:0007669"/>
    <property type="project" value="UniProtKB-UniRule"/>
</dbReference>
<dbReference type="STRING" id="133385.A0A2T9YV98"/>
<keyword evidence="1" id="KW-0808">Transferase</keyword>
<accession>A0A2T9YV98</accession>
<evidence type="ECO:0000259" key="3">
    <source>
        <dbReference type="PROSITE" id="PS51455"/>
    </source>
</evidence>
<dbReference type="GO" id="GO:0000285">
    <property type="term" value="F:1-phosphatidylinositol-3-phosphate 5-kinase activity"/>
    <property type="evidence" value="ECO:0007669"/>
    <property type="project" value="TreeGrafter"/>
</dbReference>
<evidence type="ECO:0000313" key="5">
    <source>
        <dbReference type="Proteomes" id="UP000245383"/>
    </source>
</evidence>
<dbReference type="InterPro" id="IPR002498">
    <property type="entry name" value="PInositol-4-P-4/5-kinase_core"/>
</dbReference>
<evidence type="ECO:0000256" key="1">
    <source>
        <dbReference type="PROSITE-ProRule" id="PRU00781"/>
    </source>
</evidence>
<dbReference type="Proteomes" id="UP000245383">
    <property type="component" value="Unassembled WGS sequence"/>
</dbReference>
<dbReference type="PROSITE" id="PS51455">
    <property type="entry name" value="PIPK"/>
    <property type="match status" value="1"/>
</dbReference>
<protein>
    <recommendedName>
        <fullName evidence="3">PIPK domain-containing protein</fullName>
    </recommendedName>
</protein>
<gene>
    <name evidence="4" type="ORF">BB561_001296</name>
</gene>
<dbReference type="Gene3D" id="3.30.810.10">
    <property type="entry name" value="2-Layer Sandwich"/>
    <property type="match status" value="1"/>
</dbReference>
<dbReference type="EMBL" id="MBFR01000037">
    <property type="protein sequence ID" value="PVU96251.1"/>
    <property type="molecule type" value="Genomic_DNA"/>
</dbReference>
<dbReference type="PANTHER" id="PTHR45748">
    <property type="entry name" value="1-PHOSPHATIDYLINOSITOL 3-PHOSPHATE 5-KINASE-RELATED"/>
    <property type="match status" value="1"/>
</dbReference>
<dbReference type="SUPFAM" id="SSF56104">
    <property type="entry name" value="SAICAR synthase-like"/>
    <property type="match status" value="1"/>
</dbReference>
<dbReference type="GO" id="GO:0046854">
    <property type="term" value="P:phosphatidylinositol phosphate biosynthetic process"/>
    <property type="evidence" value="ECO:0007669"/>
    <property type="project" value="TreeGrafter"/>
</dbReference>
<feature type="region of interest" description="Disordered" evidence="2">
    <location>
        <begin position="189"/>
        <end position="218"/>
    </location>
</feature>
<dbReference type="GO" id="GO:0010008">
    <property type="term" value="C:endosome membrane"/>
    <property type="evidence" value="ECO:0007669"/>
    <property type="project" value="TreeGrafter"/>
</dbReference>
<keyword evidence="1" id="KW-0067">ATP-binding</keyword>
<dbReference type="PANTHER" id="PTHR45748:SF7">
    <property type="entry name" value="1-PHOSPHATIDYLINOSITOL 3-PHOSPHATE 5-KINASE-RELATED"/>
    <property type="match status" value="1"/>
</dbReference>
<evidence type="ECO:0000313" key="4">
    <source>
        <dbReference type="EMBL" id="PVU96251.1"/>
    </source>
</evidence>
<feature type="compositionally biased region" description="Basic and acidic residues" evidence="2">
    <location>
        <begin position="196"/>
        <end position="218"/>
    </location>
</feature>
<dbReference type="AlphaFoldDB" id="A0A2T9YV98"/>
<evidence type="ECO:0000256" key="2">
    <source>
        <dbReference type="SAM" id="MobiDB-lite"/>
    </source>
</evidence>
<dbReference type="SMART" id="SM00330">
    <property type="entry name" value="PIPKc"/>
    <property type="match status" value="1"/>
</dbReference>
<organism evidence="4 5">
    <name type="scientific">Smittium simulii</name>
    <dbReference type="NCBI Taxonomy" id="133385"/>
    <lineage>
        <taxon>Eukaryota</taxon>
        <taxon>Fungi</taxon>
        <taxon>Fungi incertae sedis</taxon>
        <taxon>Zoopagomycota</taxon>
        <taxon>Kickxellomycotina</taxon>
        <taxon>Harpellomycetes</taxon>
        <taxon>Harpellales</taxon>
        <taxon>Legeriomycetaceae</taxon>
        <taxon>Smittium</taxon>
    </lineage>
</organism>
<keyword evidence="1" id="KW-0547">Nucleotide-binding</keyword>
<sequence>MNKEEFSISESNSPILTPFGSPLSSEFDDFFFISPSNNNFSSSSFENTHSDFLKLIDDIKSESGAQSESNVKISRSNKYVKEKYLNRPIIGLNKNNLTRKNSKTFDLDDGGKLTDRDEFASGTESILNRPRFKISQSLIKKDLQNRPSFPNSMTQSPTKKSDVLLIENTLDKNNINILDTIIKNSEISTDSPTQITKKDSEETSNTKKNNNDSKEYPKQSENFNQFWKSFLSLLQVNENRGVLDVKLNLKYPLLPTDHVVKNCPVIIRETEPSSIISFILSSSDYQNQLEQFYSKYKFSFIEQANVDLPMPNATAQPENDFEKNSNDIQSKSSQNINKIEHNSETEIPSMNTTNQNEIALLHLPGQHAFDLKGSVRNRLVNEENESNVLQDENLINWIQESPIFVRVCAKKYLHDAIWNDTLFLSKMNVMDYSLLVGIDEENDELVVGILDYIRTFTWDKKLESWVKESVFRSQNGKEPTIISPRQYKNRFREAMENYFWMSTDNYD</sequence>
<keyword evidence="1" id="KW-0418">Kinase</keyword>
<dbReference type="Pfam" id="PF01504">
    <property type="entry name" value="PIP5K"/>
    <property type="match status" value="2"/>
</dbReference>